<accession>A0ABP1HW38</accession>
<comment type="caution">
    <text evidence="3">The sequence shown here is derived from an EMBL/GenBank/DDBJ whole genome shotgun (WGS) entry which is preliminary data.</text>
</comment>
<dbReference type="EMBL" id="CAXDID020000047">
    <property type="protein sequence ID" value="CAL6003488.1"/>
    <property type="molecule type" value="Genomic_DNA"/>
</dbReference>
<protein>
    <submittedName>
        <fullName evidence="3">Uncharacterized protein</fullName>
    </submittedName>
</protein>
<evidence type="ECO:0000313" key="2">
    <source>
        <dbReference type="EMBL" id="CAL6003480.1"/>
    </source>
</evidence>
<dbReference type="EMBL" id="CAXDID020000047">
    <property type="protein sequence ID" value="CAL6003480.1"/>
    <property type="molecule type" value="Genomic_DNA"/>
</dbReference>
<gene>
    <name evidence="1" type="ORF">HINF_LOCUS18420</name>
    <name evidence="2" type="ORF">HINF_LOCUS18423</name>
    <name evidence="3" type="ORF">HINF_LOCUS18427</name>
</gene>
<sequence>MNFSQSTISSESIILQTNPKNTIIFNSVLYSLDLKPMNIELQDINFSSFSKVLIDFGSLTVLKQFHTVKEQFGLIMIQKCVMQVLENQIPINSQRSESCLFVYQCGMVLKAGTQKITLLDKEANEDTQEQFIELFDRAFRVSTQKKHVIIFGQCKMLKLIQGTTHWLQTDKITPKLVDSGNKLFVMGTQYNSGQIKYEDAQFMTKIGEFYYFYSNNICYQTDENFFIIEQKQINFPFYVRQQYQNFRMFDNDYPQWFVTSECNGQHFSNVFDMLYEFKPFETIPLTVIPEYPIDQKQNHKVLSIAGQLLVTNGHDIFEYIDNTFKIINNTNFNCGSLILHEINGQILVRDQINGILYSLGLNYELLIIKENLRNSDLVVANKYYVINLYDIYFVTNCKNQMLTQMNTYQHALTNSSCNYILRNGEWDISQYSFERIQRINKDQILKATVKFQNKQVPESILKIIEQFNFNKSFVMYSYFALQNKQFIAKYLHSGIVKLMLIDNQREQIKYLVQNYDIKLSYKDFTKVFKCDDVENYINAVDSQENINALFQNVDTEEIENYILEKTELNMKYISFCIVSHKQSSLVNKYVKIHTREIQPQQLIKLMDEAIQANNIEFVTILSKLVSLNSINIRCCSPEVAQIIASVSINKEISKTLKHQQYYIIFPTPPVMILSALYLCDYVHITKLNIPCELVLLPSIIYLKEQLKANCIILKVVQLPAHLKKIQQILVNQLNLDQEESSNTTDYVSDSTDQDDNIYFLDKRL</sequence>
<dbReference type="Proteomes" id="UP001642409">
    <property type="component" value="Unassembled WGS sequence"/>
</dbReference>
<proteinExistence type="predicted"/>
<evidence type="ECO:0000313" key="3">
    <source>
        <dbReference type="EMBL" id="CAL6003488.1"/>
    </source>
</evidence>
<keyword evidence="4" id="KW-1185">Reference proteome</keyword>
<evidence type="ECO:0000313" key="4">
    <source>
        <dbReference type="Proteomes" id="UP001642409"/>
    </source>
</evidence>
<evidence type="ECO:0000313" key="1">
    <source>
        <dbReference type="EMBL" id="CAL6003474.1"/>
    </source>
</evidence>
<name>A0ABP1HW38_9EUKA</name>
<reference evidence="3 4" key="1">
    <citation type="submission" date="2024-07" db="EMBL/GenBank/DDBJ databases">
        <authorList>
            <person name="Akdeniz Z."/>
        </authorList>
    </citation>
    <scope>NUCLEOTIDE SEQUENCE [LARGE SCALE GENOMIC DNA]</scope>
</reference>
<dbReference type="EMBL" id="CAXDID020000047">
    <property type="protein sequence ID" value="CAL6003474.1"/>
    <property type="molecule type" value="Genomic_DNA"/>
</dbReference>
<organism evidence="3 4">
    <name type="scientific">Hexamita inflata</name>
    <dbReference type="NCBI Taxonomy" id="28002"/>
    <lineage>
        <taxon>Eukaryota</taxon>
        <taxon>Metamonada</taxon>
        <taxon>Diplomonadida</taxon>
        <taxon>Hexamitidae</taxon>
        <taxon>Hexamitinae</taxon>
        <taxon>Hexamita</taxon>
    </lineage>
</organism>